<comment type="caution">
    <text evidence="4">The sequence shown here is derived from an EMBL/GenBank/DDBJ whole genome shotgun (WGS) entry which is preliminary data.</text>
</comment>
<dbReference type="AlphaFoldDB" id="A0AAW5R3E9"/>
<dbReference type="InterPro" id="IPR003362">
    <property type="entry name" value="Bact_transf"/>
</dbReference>
<keyword evidence="4" id="KW-0808">Transferase</keyword>
<evidence type="ECO:0000313" key="4">
    <source>
        <dbReference type="EMBL" id="MCT8974747.1"/>
    </source>
</evidence>
<evidence type="ECO:0000256" key="2">
    <source>
        <dbReference type="ARBA" id="ARBA00023169"/>
    </source>
</evidence>
<dbReference type="GO" id="GO:0000271">
    <property type="term" value="P:polysaccharide biosynthetic process"/>
    <property type="evidence" value="ECO:0007669"/>
    <property type="project" value="UniProtKB-KW"/>
</dbReference>
<evidence type="ECO:0000256" key="1">
    <source>
        <dbReference type="ARBA" id="ARBA00006464"/>
    </source>
</evidence>
<dbReference type="Proteomes" id="UP001320898">
    <property type="component" value="Unassembled WGS sequence"/>
</dbReference>
<dbReference type="PANTHER" id="PTHR30576">
    <property type="entry name" value="COLANIC BIOSYNTHESIS UDP-GLUCOSE LIPID CARRIER TRANSFERASE"/>
    <property type="match status" value="1"/>
</dbReference>
<feature type="domain" description="Bacterial sugar transferase" evidence="3">
    <location>
        <begin position="6"/>
        <end position="195"/>
    </location>
</feature>
<name>A0AAW5R3E9_9HYPH</name>
<dbReference type="GO" id="GO:0016780">
    <property type="term" value="F:phosphotransferase activity, for other substituted phosphate groups"/>
    <property type="evidence" value="ECO:0007669"/>
    <property type="project" value="TreeGrafter"/>
</dbReference>
<accession>A0AAW5R3E9</accession>
<organism evidence="4 5">
    <name type="scientific">Microbaculum marinisediminis</name>
    <dbReference type="NCBI Taxonomy" id="2931392"/>
    <lineage>
        <taxon>Bacteria</taxon>
        <taxon>Pseudomonadati</taxon>
        <taxon>Pseudomonadota</taxon>
        <taxon>Alphaproteobacteria</taxon>
        <taxon>Hyphomicrobiales</taxon>
        <taxon>Tepidamorphaceae</taxon>
        <taxon>Microbaculum</taxon>
    </lineage>
</organism>
<proteinExistence type="inferred from homology"/>
<dbReference type="RefSeq" id="WP_261618333.1">
    <property type="nucleotide sequence ID" value="NZ_JALIDZ010000014.1"/>
</dbReference>
<evidence type="ECO:0000259" key="3">
    <source>
        <dbReference type="Pfam" id="PF02397"/>
    </source>
</evidence>
<dbReference type="Pfam" id="PF02397">
    <property type="entry name" value="Bac_transf"/>
    <property type="match status" value="1"/>
</dbReference>
<dbReference type="EMBL" id="JALIDZ010000014">
    <property type="protein sequence ID" value="MCT8974747.1"/>
    <property type="molecule type" value="Genomic_DNA"/>
</dbReference>
<comment type="similarity">
    <text evidence="1">Belongs to the bacterial sugar transferase family.</text>
</comment>
<protein>
    <submittedName>
        <fullName evidence="4">Sugar transferase</fullName>
    </submittedName>
</protein>
<reference evidence="4 5" key="1">
    <citation type="submission" date="2022-04" db="EMBL/GenBank/DDBJ databases">
        <authorList>
            <person name="Ye Y.-Q."/>
            <person name="Du Z.-J."/>
        </authorList>
    </citation>
    <scope>NUCLEOTIDE SEQUENCE [LARGE SCALE GENOMIC DNA]</scope>
    <source>
        <strain evidence="4 5">A6E488</strain>
    </source>
</reference>
<sequence length="197" mass="21737">MQDFTKRAFDIAASLAGLIVLSPVLAAISIAILIDSGRPVLFSQDRVGLRGRLFRIHKFRTMRPVAGPKITAGGDPRITRVGAVLRRTKLDELPQLWDVLRGAMSFVGPRPEVPGMFAHYPAEARERITAVRPGITDLATLEFRDEEAVLAGAADPEKTYLEEVVPKKIALYLDYLDRRSFGLDLAIIGRTIRGLFG</sequence>
<keyword evidence="5" id="KW-1185">Reference proteome</keyword>
<dbReference type="PANTHER" id="PTHR30576:SF20">
    <property type="entry name" value="QUINOVOSAMINEPHOSPHOTRANSFERAE-RELATED"/>
    <property type="match status" value="1"/>
</dbReference>
<evidence type="ECO:0000313" key="5">
    <source>
        <dbReference type="Proteomes" id="UP001320898"/>
    </source>
</evidence>
<gene>
    <name evidence="4" type="ORF">MUB46_23060</name>
</gene>
<keyword evidence="2" id="KW-0270">Exopolysaccharide synthesis</keyword>